<dbReference type="Gene3D" id="1.25.40.10">
    <property type="entry name" value="Tetratricopeptide repeat domain"/>
    <property type="match status" value="3"/>
</dbReference>
<dbReference type="InterPro" id="IPR001173">
    <property type="entry name" value="Glyco_trans_2-like"/>
</dbReference>
<dbReference type="Gene3D" id="3.90.550.10">
    <property type="entry name" value="Spore Coat Polysaccharide Biosynthesis Protein SpsA, Chain A"/>
    <property type="match status" value="1"/>
</dbReference>
<keyword evidence="2 3" id="KW-0802">TPR repeat</keyword>
<dbReference type="Pfam" id="PF13181">
    <property type="entry name" value="TPR_8"/>
    <property type="match status" value="1"/>
</dbReference>
<name>A0A2M7T7D7_9ACTN</name>
<proteinExistence type="predicted"/>
<dbReference type="Pfam" id="PF13424">
    <property type="entry name" value="TPR_12"/>
    <property type="match status" value="1"/>
</dbReference>
<dbReference type="InterPro" id="IPR029044">
    <property type="entry name" value="Nucleotide-diphossugar_trans"/>
</dbReference>
<sequence>MVVKSAIGGLAEQEVYRDPIEVYAERYMQEPWRFPDKYIESPTLSLVVLIKDDEDTIGRCLSSVKDAVDEIVVVDIGSTDRSIDIAKGFGGKIFFYEWADDLVKARGVATSHATCDWVLWLNADEELVREDALAIRELLEDSEREGFFFNQLNFISENDSIIDLTFRLWRNRSEYHQSGVFAGPVIDTINAYNLTAGFTRIRINRYSFMGTTQERENIGQDTITIFLKELARKPDNTIARFNLGSAYIQRKDYEKALETYKKAFANLSSLDVVHASKLVRNIAICLKELGRYREALKVVTDAKEAYQDYTDLFYIEGLIQAEKGEHAAAIASFSMALEAGPSGRIYVSHPGVDGHLSAHQLAKAYLAIGNEKQAVIEYGRALEYNPRYGPALVELGSILMRREGPGGLRQSLESCADMNSDEVLLALALVFSQAGHYDIGLEYLDKMTGVTTDPSQASHLRGQCLLNAKRYREAADALGDIAVSSRLYPSASMDRVLCNLLLGEYEGAYAVIDSLAEKGGHGLAKQLYRTFTDILSGRKVSIAIDDQREEAQQVAVDLLRKLLELGETKVFKKAVKLMDALGVSPGEASLFLGKIYYDVGHNDMAVEELIKAYEAGCADGEAFFILGRTSLGNEFYEEARTFFFEALNNGIEEITLYISLGRTLTKLGEFDQAVEILDAGAKKYPASLLIEQVRENLGVLV</sequence>
<dbReference type="SUPFAM" id="SSF48452">
    <property type="entry name" value="TPR-like"/>
    <property type="match status" value="3"/>
</dbReference>
<feature type="repeat" description="TPR" evidence="3">
    <location>
        <begin position="654"/>
        <end position="687"/>
    </location>
</feature>
<dbReference type="SUPFAM" id="SSF53448">
    <property type="entry name" value="Nucleotide-diphospho-sugar transferases"/>
    <property type="match status" value="1"/>
</dbReference>
<dbReference type="PROSITE" id="PS50005">
    <property type="entry name" value="TPR"/>
    <property type="match status" value="4"/>
</dbReference>
<feature type="repeat" description="TPR" evidence="3">
    <location>
        <begin position="355"/>
        <end position="388"/>
    </location>
</feature>
<comment type="caution">
    <text evidence="5">The sequence shown here is derived from an EMBL/GenBank/DDBJ whole genome shotgun (WGS) entry which is preliminary data.</text>
</comment>
<dbReference type="PANTHER" id="PTHR44943">
    <property type="entry name" value="CELLULOSE SYNTHASE OPERON PROTEIN C"/>
    <property type="match status" value="1"/>
</dbReference>
<dbReference type="EMBL" id="PFNG01000159">
    <property type="protein sequence ID" value="PIZ38083.1"/>
    <property type="molecule type" value="Genomic_DNA"/>
</dbReference>
<evidence type="ECO:0000256" key="2">
    <source>
        <dbReference type="ARBA" id="ARBA00022803"/>
    </source>
</evidence>
<keyword evidence="1" id="KW-0677">Repeat</keyword>
<feature type="repeat" description="TPR" evidence="3">
    <location>
        <begin position="237"/>
        <end position="270"/>
    </location>
</feature>
<evidence type="ECO:0000313" key="6">
    <source>
        <dbReference type="Proteomes" id="UP000230956"/>
    </source>
</evidence>
<protein>
    <recommendedName>
        <fullName evidence="4">Glycosyltransferase 2-like domain-containing protein</fullName>
    </recommendedName>
</protein>
<gene>
    <name evidence="5" type="ORF">COY37_06725</name>
</gene>
<reference evidence="6" key="1">
    <citation type="submission" date="2017-09" db="EMBL/GenBank/DDBJ databases">
        <title>Depth-based differentiation of microbial function through sediment-hosted aquifers and enrichment of novel symbionts in the deep terrestrial subsurface.</title>
        <authorList>
            <person name="Probst A.J."/>
            <person name="Ladd B."/>
            <person name="Jarett J.K."/>
            <person name="Geller-Mcgrath D.E."/>
            <person name="Sieber C.M.K."/>
            <person name="Emerson J.B."/>
            <person name="Anantharaman K."/>
            <person name="Thomas B.C."/>
            <person name="Malmstrom R."/>
            <person name="Stieglmeier M."/>
            <person name="Klingl A."/>
            <person name="Woyke T."/>
            <person name="Ryan C.M."/>
            <person name="Banfield J.F."/>
        </authorList>
    </citation>
    <scope>NUCLEOTIDE SEQUENCE [LARGE SCALE GENOMIC DNA]</scope>
</reference>
<evidence type="ECO:0000259" key="4">
    <source>
        <dbReference type="Pfam" id="PF00535"/>
    </source>
</evidence>
<dbReference type="InterPro" id="IPR019734">
    <property type="entry name" value="TPR_rpt"/>
</dbReference>
<dbReference type="InterPro" id="IPR011990">
    <property type="entry name" value="TPR-like_helical_dom_sf"/>
</dbReference>
<dbReference type="PANTHER" id="PTHR44943:SF8">
    <property type="entry name" value="TPR REPEAT-CONTAINING PROTEIN MJ0263"/>
    <property type="match status" value="1"/>
</dbReference>
<dbReference type="AlphaFoldDB" id="A0A2M7T7D7"/>
<organism evidence="5 6">
    <name type="scientific">Candidatus Aquicultor secundus</name>
    <dbReference type="NCBI Taxonomy" id="1973895"/>
    <lineage>
        <taxon>Bacteria</taxon>
        <taxon>Bacillati</taxon>
        <taxon>Actinomycetota</taxon>
        <taxon>Candidatus Aquicultoria</taxon>
        <taxon>Candidatus Aquicultorales</taxon>
        <taxon>Candidatus Aquicultoraceae</taxon>
        <taxon>Candidatus Aquicultor</taxon>
    </lineage>
</organism>
<dbReference type="Proteomes" id="UP000230956">
    <property type="component" value="Unassembled WGS sequence"/>
</dbReference>
<dbReference type="PROSITE" id="PS50293">
    <property type="entry name" value="TPR_REGION"/>
    <property type="match status" value="1"/>
</dbReference>
<dbReference type="Pfam" id="PF13432">
    <property type="entry name" value="TPR_16"/>
    <property type="match status" value="1"/>
</dbReference>
<accession>A0A2M7T7D7</accession>
<feature type="domain" description="Glycosyltransferase 2-like" evidence="4">
    <location>
        <begin position="45"/>
        <end position="165"/>
    </location>
</feature>
<evidence type="ECO:0000256" key="1">
    <source>
        <dbReference type="ARBA" id="ARBA00022737"/>
    </source>
</evidence>
<feature type="repeat" description="TPR" evidence="3">
    <location>
        <begin position="310"/>
        <end position="343"/>
    </location>
</feature>
<dbReference type="CDD" id="cd02511">
    <property type="entry name" value="Beta4Glucosyltransferase"/>
    <property type="match status" value="1"/>
</dbReference>
<evidence type="ECO:0000313" key="5">
    <source>
        <dbReference type="EMBL" id="PIZ38083.1"/>
    </source>
</evidence>
<dbReference type="SMART" id="SM00028">
    <property type="entry name" value="TPR"/>
    <property type="match status" value="5"/>
</dbReference>
<dbReference type="InterPro" id="IPR051685">
    <property type="entry name" value="Ycf3/AcsC/BcsC/TPR_MFPF"/>
</dbReference>
<evidence type="ECO:0000256" key="3">
    <source>
        <dbReference type="PROSITE-ProRule" id="PRU00339"/>
    </source>
</evidence>
<dbReference type="Pfam" id="PF00535">
    <property type="entry name" value="Glycos_transf_2"/>
    <property type="match status" value="1"/>
</dbReference>